<dbReference type="Gene3D" id="1.20.120.1900">
    <property type="entry name" value="Gamma-tubulin complex, C-terminal domain"/>
    <property type="match status" value="1"/>
</dbReference>
<evidence type="ECO:0000256" key="5">
    <source>
        <dbReference type="ARBA" id="ARBA00023212"/>
    </source>
</evidence>
<comment type="similarity">
    <text evidence="2 6">Belongs to the TUBGCP family.</text>
</comment>
<dbReference type="AlphaFoldDB" id="A0A6J1LBS4"/>
<keyword evidence="5 6" id="KW-0206">Cytoskeleton</keyword>
<accession>A0A6J1LBS4</accession>
<dbReference type="GO" id="GO:0000922">
    <property type="term" value="C:spindle pole"/>
    <property type="evidence" value="ECO:0007669"/>
    <property type="project" value="InterPro"/>
</dbReference>
<dbReference type="OMA" id="QLSMWLL"/>
<dbReference type="GO" id="GO:0051225">
    <property type="term" value="P:spindle assembly"/>
    <property type="evidence" value="ECO:0007669"/>
    <property type="project" value="TreeGrafter"/>
</dbReference>
<feature type="domain" description="Gamma tubulin complex component C-terminal" evidence="7">
    <location>
        <begin position="344"/>
        <end position="636"/>
    </location>
</feature>
<evidence type="ECO:0000256" key="2">
    <source>
        <dbReference type="ARBA" id="ARBA00010337"/>
    </source>
</evidence>
<dbReference type="GeneID" id="111592626"/>
<dbReference type="RefSeq" id="XP_023160730.2">
    <property type="nucleotide sequence ID" value="XM_023304962.2"/>
</dbReference>
<dbReference type="GO" id="GO:0007020">
    <property type="term" value="P:microtubule nucleation"/>
    <property type="evidence" value="ECO:0007669"/>
    <property type="project" value="InterPro"/>
</dbReference>
<dbReference type="InterPro" id="IPR040457">
    <property type="entry name" value="GCP_C"/>
</dbReference>
<reference evidence="10" key="1">
    <citation type="submission" date="2025-08" db="UniProtKB">
        <authorList>
            <consortium name="RefSeq"/>
        </authorList>
    </citation>
    <scope>IDENTIFICATION</scope>
    <source>
        <strain evidence="10">15085-1641.00</strain>
        <tissue evidence="10">Whole body</tissue>
    </source>
</reference>
<dbReference type="GO" id="GO:0051321">
    <property type="term" value="P:meiotic cell cycle"/>
    <property type="evidence" value="ECO:0007669"/>
    <property type="project" value="TreeGrafter"/>
</dbReference>
<dbReference type="GO" id="GO:0005874">
    <property type="term" value="C:microtubule"/>
    <property type="evidence" value="ECO:0007669"/>
    <property type="project" value="UniProtKB-KW"/>
</dbReference>
<dbReference type="InterPro" id="IPR007259">
    <property type="entry name" value="GCP"/>
</dbReference>
<feature type="domain" description="Gamma tubulin complex component protein N-terminal" evidence="8">
    <location>
        <begin position="2"/>
        <end position="335"/>
    </location>
</feature>
<dbReference type="InterPro" id="IPR041470">
    <property type="entry name" value="GCP_N"/>
</dbReference>
<evidence type="ECO:0000259" key="7">
    <source>
        <dbReference type="Pfam" id="PF04130"/>
    </source>
</evidence>
<evidence type="ECO:0000256" key="1">
    <source>
        <dbReference type="ARBA" id="ARBA00004267"/>
    </source>
</evidence>
<dbReference type="GO" id="GO:0051011">
    <property type="term" value="F:microtubule minus-end binding"/>
    <property type="evidence" value="ECO:0007669"/>
    <property type="project" value="TreeGrafter"/>
</dbReference>
<proteinExistence type="inferred from homology"/>
<dbReference type="InterPro" id="IPR042241">
    <property type="entry name" value="GCP_C_sf"/>
</dbReference>
<evidence type="ECO:0000256" key="6">
    <source>
        <dbReference type="RuleBase" id="RU363050"/>
    </source>
</evidence>
<dbReference type="PANTHER" id="PTHR19302:SF27">
    <property type="entry name" value="GAMMA-TUBULIN COMPLEX COMPONENT 4"/>
    <property type="match status" value="1"/>
</dbReference>
<dbReference type="GO" id="GO:0000930">
    <property type="term" value="C:gamma-tubulin complex"/>
    <property type="evidence" value="ECO:0007669"/>
    <property type="project" value="TreeGrafter"/>
</dbReference>
<dbReference type="GO" id="GO:0000278">
    <property type="term" value="P:mitotic cell cycle"/>
    <property type="evidence" value="ECO:0007669"/>
    <property type="project" value="TreeGrafter"/>
</dbReference>
<sequence length="646" mass="75141">MIHDILLSCLSLSRKGISIKNFLATNVVEEFMHPCERKVFVEILSILSNISEVVRFAKFFGGASQHDISDFTDAQEYSSGYYLKNFAKGIESALDDYYKEMAHLESLTEQNTTNSLSYIYNALELQLPIILFLRKLINDARIQKLNGCQLLQNLHVAYDHGDFRLERIINIVSKPVKLAFYSHLTHWLLFGVIDDEYSEFFIHYRTNVTKSPCDKSGTSNNSQTSLLSEEEIWQYEIKFSQLPSFVSSVLAEKILFVGQTVLVFKLDRSKHKSDNWMMKMHGSFCDDISELWDGKEGTFCKMIDDLNQDDKIDVFQLESVINQIKKYVSQRLSEIAAIEDDLDRQLCLIKDFYLLGRGEFYLEFFRQLYESSENLAELNNKNYTKAFEIAANVMATVDDLENFSLSVQKTTIDLEESCEFALFQNLHLKYIYKWPLNLLFSPMTVERYNTVFRFLLTVRKLQYDLQLVWARHKWTAKTQNTVNLKIISFRNHLMFFLDNLQYYIQVDVLECQFSILMNVIASKADFEEIQRAHSVFLANVLSQCFLLTDETDKKINISQPTRHSQYPVYGTILEIFSICEKFCTVNEENLNDVDRLEERFNVAISGLIKLLVSIKSASSFGALSQLLLRLDFNRWFSLKRNEIAAS</sequence>
<dbReference type="PANTHER" id="PTHR19302">
    <property type="entry name" value="GAMMA TUBULIN COMPLEX PROTEIN"/>
    <property type="match status" value="1"/>
</dbReference>
<organism evidence="9 10">
    <name type="scientific">Drosophila hydei</name>
    <name type="common">Fruit fly</name>
    <dbReference type="NCBI Taxonomy" id="7224"/>
    <lineage>
        <taxon>Eukaryota</taxon>
        <taxon>Metazoa</taxon>
        <taxon>Ecdysozoa</taxon>
        <taxon>Arthropoda</taxon>
        <taxon>Hexapoda</taxon>
        <taxon>Insecta</taxon>
        <taxon>Pterygota</taxon>
        <taxon>Neoptera</taxon>
        <taxon>Endopterygota</taxon>
        <taxon>Diptera</taxon>
        <taxon>Brachycera</taxon>
        <taxon>Muscomorpha</taxon>
        <taxon>Ephydroidea</taxon>
        <taxon>Drosophilidae</taxon>
        <taxon>Drosophila</taxon>
    </lineage>
</organism>
<keyword evidence="4 6" id="KW-0493">Microtubule</keyword>
<keyword evidence="3 6" id="KW-0963">Cytoplasm</keyword>
<evidence type="ECO:0000256" key="3">
    <source>
        <dbReference type="ARBA" id="ARBA00022490"/>
    </source>
</evidence>
<dbReference type="Pfam" id="PF04130">
    <property type="entry name" value="GCP_C_terminal"/>
    <property type="match status" value="1"/>
</dbReference>
<gene>
    <name evidence="10" type="primary">LOC111592626</name>
</gene>
<dbReference type="GO" id="GO:0043015">
    <property type="term" value="F:gamma-tubulin binding"/>
    <property type="evidence" value="ECO:0007669"/>
    <property type="project" value="InterPro"/>
</dbReference>
<evidence type="ECO:0000313" key="9">
    <source>
        <dbReference type="Proteomes" id="UP000504633"/>
    </source>
</evidence>
<dbReference type="CTD" id="34441"/>
<evidence type="ECO:0000259" key="8">
    <source>
        <dbReference type="Pfam" id="PF17681"/>
    </source>
</evidence>
<name>A0A6J1LBS4_DROHY</name>
<dbReference type="GO" id="GO:0031122">
    <property type="term" value="P:cytoplasmic microtubule organization"/>
    <property type="evidence" value="ECO:0007669"/>
    <property type="project" value="TreeGrafter"/>
</dbReference>
<dbReference type="Pfam" id="PF17681">
    <property type="entry name" value="GCP_N_terminal"/>
    <property type="match status" value="1"/>
</dbReference>
<dbReference type="KEGG" id="dhe:111592626"/>
<dbReference type="Proteomes" id="UP000504633">
    <property type="component" value="Unplaced"/>
</dbReference>
<dbReference type="OrthoDB" id="78652at2759"/>
<evidence type="ECO:0000256" key="4">
    <source>
        <dbReference type="ARBA" id="ARBA00022701"/>
    </source>
</evidence>
<keyword evidence="9" id="KW-1185">Reference proteome</keyword>
<comment type="subcellular location">
    <subcellularLocation>
        <location evidence="1 6">Cytoplasm</location>
        <location evidence="1 6">Cytoskeleton</location>
        <location evidence="1 6">Microtubule organizing center</location>
    </subcellularLocation>
</comment>
<evidence type="ECO:0000313" key="10">
    <source>
        <dbReference type="RefSeq" id="XP_023160730.2"/>
    </source>
</evidence>
<protein>
    <recommendedName>
        <fullName evidence="6">Gamma-tubulin complex component</fullName>
    </recommendedName>
</protein>